<keyword evidence="1" id="KW-0732">Signal</keyword>
<dbReference type="EMBL" id="JAHQIW010001561">
    <property type="protein sequence ID" value="KAJ1352920.1"/>
    <property type="molecule type" value="Genomic_DNA"/>
</dbReference>
<feature type="chain" id="PRO_5042008243" evidence="1">
    <location>
        <begin position="18"/>
        <end position="323"/>
    </location>
</feature>
<feature type="signal peptide" evidence="1">
    <location>
        <begin position="1"/>
        <end position="17"/>
    </location>
</feature>
<evidence type="ECO:0000313" key="3">
    <source>
        <dbReference type="Proteomes" id="UP001196413"/>
    </source>
</evidence>
<comment type="caution">
    <text evidence="2">The sequence shown here is derived from an EMBL/GenBank/DDBJ whole genome shotgun (WGS) entry which is preliminary data.</text>
</comment>
<accession>A0AAD5M6C7</accession>
<protein>
    <submittedName>
        <fullName evidence="2">Uncharacterized protein</fullName>
    </submittedName>
</protein>
<name>A0AAD5M6C7_PARTN</name>
<reference evidence="2" key="1">
    <citation type="submission" date="2021-06" db="EMBL/GenBank/DDBJ databases">
        <title>Parelaphostrongylus tenuis whole genome reference sequence.</title>
        <authorList>
            <person name="Garwood T.J."/>
            <person name="Larsen P.A."/>
            <person name="Fountain-Jones N.M."/>
            <person name="Garbe J.R."/>
            <person name="Macchietto M.G."/>
            <person name="Kania S.A."/>
            <person name="Gerhold R.W."/>
            <person name="Richards J.E."/>
            <person name="Wolf T.M."/>
        </authorList>
    </citation>
    <scope>NUCLEOTIDE SEQUENCE</scope>
    <source>
        <strain evidence="2">MNPRO001-30</strain>
        <tissue evidence="2">Meninges</tissue>
    </source>
</reference>
<evidence type="ECO:0000313" key="2">
    <source>
        <dbReference type="EMBL" id="KAJ1352920.1"/>
    </source>
</evidence>
<sequence>MIRFLLVLFLPTPSMHGYASTQNENKSPEKRKRSMLDDDPCLDAQQIFTSSGLRYQWTWAKSLAVRGLQNDTTIDDVLRYLDGHDCLFLAIGHAVWQSVQRARPVRIEGEISCSIPYAHSICVQRYGMEACSLYPNSGNDNQFRLEIGDGTYNRSKHLVYSEPLVLFEWGSTLLLPTLRWSYTVMTMAIYDNTIGQVYLVDMTGRGYADTCGKSLAAVVEDTMWSEWADEDIAKAYQFYLLRTMGFAVSNHELQAAQAFYCESILHGAVSLADENLTTTCHLIYPDHFARKQLAKPRRFCKKKWVSTGKNLWSRRLTRWKRFI</sequence>
<evidence type="ECO:0000256" key="1">
    <source>
        <dbReference type="SAM" id="SignalP"/>
    </source>
</evidence>
<gene>
    <name evidence="2" type="ORF">KIN20_009424</name>
</gene>
<keyword evidence="3" id="KW-1185">Reference proteome</keyword>
<dbReference type="AlphaFoldDB" id="A0AAD5M6C7"/>
<dbReference type="Proteomes" id="UP001196413">
    <property type="component" value="Unassembled WGS sequence"/>
</dbReference>
<proteinExistence type="predicted"/>
<organism evidence="2 3">
    <name type="scientific">Parelaphostrongylus tenuis</name>
    <name type="common">Meningeal worm</name>
    <dbReference type="NCBI Taxonomy" id="148309"/>
    <lineage>
        <taxon>Eukaryota</taxon>
        <taxon>Metazoa</taxon>
        <taxon>Ecdysozoa</taxon>
        <taxon>Nematoda</taxon>
        <taxon>Chromadorea</taxon>
        <taxon>Rhabditida</taxon>
        <taxon>Rhabditina</taxon>
        <taxon>Rhabditomorpha</taxon>
        <taxon>Strongyloidea</taxon>
        <taxon>Metastrongylidae</taxon>
        <taxon>Parelaphostrongylus</taxon>
    </lineage>
</organism>